<dbReference type="Gene3D" id="1.10.10.10">
    <property type="entry name" value="Winged helix-like DNA-binding domain superfamily/Winged helix DNA-binding domain"/>
    <property type="match status" value="1"/>
</dbReference>
<dbReference type="Proteomes" id="UP000749311">
    <property type="component" value="Unassembled WGS sequence"/>
</dbReference>
<evidence type="ECO:0000259" key="1">
    <source>
        <dbReference type="Pfam" id="PF03551"/>
    </source>
</evidence>
<dbReference type="EMBL" id="JAAMOZ010000003">
    <property type="protein sequence ID" value="NIH58372.1"/>
    <property type="molecule type" value="Genomic_DNA"/>
</dbReference>
<proteinExistence type="predicted"/>
<dbReference type="Pfam" id="PF03551">
    <property type="entry name" value="PadR"/>
    <property type="match status" value="1"/>
</dbReference>
<protein>
    <submittedName>
        <fullName evidence="2">DNA-binding PadR family transcriptional regulator</fullName>
    </submittedName>
</protein>
<sequence>MSLRQQTLDLAILGRLMRGPSHGYELRKHVNVVMGYLHKVSFGSLYPALRRLLDSGFICDCGAGRTTLIVGNRSRRVYHLTTSGQEHLTRELAAAERQAVSDDDFGVRFSLFGITDPRTRLFVLRGRRDHIWSRLVALDECVQPDQDAYTQELVRHQRESVAQEVAWLDQVIAAEENASVNGTVPSGAYSTKENR</sequence>
<dbReference type="RefSeq" id="WP_167170639.1">
    <property type="nucleotide sequence ID" value="NZ_BAAAOO010000004.1"/>
</dbReference>
<reference evidence="2 3" key="1">
    <citation type="submission" date="2020-02" db="EMBL/GenBank/DDBJ databases">
        <title>Sequencing the genomes of 1000 actinobacteria strains.</title>
        <authorList>
            <person name="Klenk H.-P."/>
        </authorList>
    </citation>
    <scope>NUCLEOTIDE SEQUENCE [LARGE SCALE GENOMIC DNA]</scope>
    <source>
        <strain evidence="2 3">DSM 19609</strain>
    </source>
</reference>
<organism evidence="2 3">
    <name type="scientific">Brooklawnia cerclae</name>
    <dbReference type="NCBI Taxonomy" id="349934"/>
    <lineage>
        <taxon>Bacteria</taxon>
        <taxon>Bacillati</taxon>
        <taxon>Actinomycetota</taxon>
        <taxon>Actinomycetes</taxon>
        <taxon>Propionibacteriales</taxon>
        <taxon>Propionibacteriaceae</taxon>
        <taxon>Brooklawnia</taxon>
    </lineage>
</organism>
<gene>
    <name evidence="2" type="ORF">FB473_003067</name>
</gene>
<evidence type="ECO:0000313" key="2">
    <source>
        <dbReference type="EMBL" id="NIH58372.1"/>
    </source>
</evidence>
<comment type="caution">
    <text evidence="2">The sequence shown here is derived from an EMBL/GenBank/DDBJ whole genome shotgun (WGS) entry which is preliminary data.</text>
</comment>
<name>A0ABX0SNP1_9ACTN</name>
<accession>A0ABX0SNP1</accession>
<dbReference type="PANTHER" id="PTHR33169:SF26">
    <property type="entry name" value="CONSERVED PROTEIN"/>
    <property type="match status" value="1"/>
</dbReference>
<dbReference type="PANTHER" id="PTHR33169">
    <property type="entry name" value="PADR-FAMILY TRANSCRIPTIONAL REGULATOR"/>
    <property type="match status" value="1"/>
</dbReference>
<evidence type="ECO:0000313" key="3">
    <source>
        <dbReference type="Proteomes" id="UP000749311"/>
    </source>
</evidence>
<dbReference type="InterPro" id="IPR005149">
    <property type="entry name" value="Tscrpt_reg_PadR_N"/>
</dbReference>
<dbReference type="InterPro" id="IPR052509">
    <property type="entry name" value="Metal_resp_DNA-bind_regulator"/>
</dbReference>
<keyword evidence="2" id="KW-0238">DNA-binding</keyword>
<dbReference type="InterPro" id="IPR036388">
    <property type="entry name" value="WH-like_DNA-bd_sf"/>
</dbReference>
<keyword evidence="3" id="KW-1185">Reference proteome</keyword>
<dbReference type="InterPro" id="IPR036390">
    <property type="entry name" value="WH_DNA-bd_sf"/>
</dbReference>
<dbReference type="GO" id="GO:0003677">
    <property type="term" value="F:DNA binding"/>
    <property type="evidence" value="ECO:0007669"/>
    <property type="project" value="UniProtKB-KW"/>
</dbReference>
<dbReference type="SUPFAM" id="SSF46785">
    <property type="entry name" value="Winged helix' DNA-binding domain"/>
    <property type="match status" value="1"/>
</dbReference>
<feature type="domain" description="Transcription regulator PadR N-terminal" evidence="1">
    <location>
        <begin position="12"/>
        <end position="89"/>
    </location>
</feature>